<dbReference type="Proteomes" id="UP000253314">
    <property type="component" value="Unassembled WGS sequence"/>
</dbReference>
<proteinExistence type="predicted"/>
<keyword evidence="1" id="KW-0175">Coiled coil</keyword>
<evidence type="ECO:0000313" key="3">
    <source>
        <dbReference type="EMBL" id="RBW70008.1"/>
    </source>
</evidence>
<keyword evidence="2" id="KW-0732">Signal</keyword>
<sequence length="223" mass="26153">MTKKAMLMLAAVMAISTLLTGCASSPEEEMYEHLEKSVELEAAFKEQQSLLVEAEKKEQELYNEIVQLSLEEYDKIKELSEKALKHAENREQLIDKEKESLTLAFKEFKNVSPLIEKIDEEAVKKEAGKLEENVQKRYDAYEQLHKEYQKSIAFDKELYEMLQSKELTAEELDLQLQKINKQYEKVIQQNNAFTKYTNLYNQAKQTFYQKANLNVAFEENKEN</sequence>
<accession>A0A366XWS5</accession>
<feature type="signal peptide" evidence="2">
    <location>
        <begin position="1"/>
        <end position="23"/>
    </location>
</feature>
<name>A0A366XWS5_9BACI</name>
<dbReference type="PROSITE" id="PS51257">
    <property type="entry name" value="PROKAR_LIPOPROTEIN"/>
    <property type="match status" value="1"/>
</dbReference>
<evidence type="ECO:0000256" key="2">
    <source>
        <dbReference type="SAM" id="SignalP"/>
    </source>
</evidence>
<dbReference type="SUPFAM" id="SSF140423">
    <property type="entry name" value="MW0975(SA0943)-like"/>
    <property type="match status" value="1"/>
</dbReference>
<dbReference type="AlphaFoldDB" id="A0A366XWS5"/>
<dbReference type="EMBL" id="QOCW01000007">
    <property type="protein sequence ID" value="RBW70008.1"/>
    <property type="molecule type" value="Genomic_DNA"/>
</dbReference>
<evidence type="ECO:0000256" key="1">
    <source>
        <dbReference type="SAM" id="Coils"/>
    </source>
</evidence>
<feature type="coiled-coil region" evidence="1">
    <location>
        <begin position="131"/>
        <end position="189"/>
    </location>
</feature>
<keyword evidence="4" id="KW-1185">Reference proteome</keyword>
<reference evidence="3 4" key="1">
    <citation type="submission" date="2018-07" db="EMBL/GenBank/DDBJ databases">
        <title>Lottiidibacillus patelloidae gen. nov., sp. nov., isolated from the intestinal tract of a marine limpet and the reclassification of B. taeanensis BH030017T, B. algicola KMM 3737T and B. hwajinpoensis SW-72T as genus Lottiidibacillus.</title>
        <authorList>
            <person name="Liu R."/>
            <person name="Huang Z."/>
        </authorList>
    </citation>
    <scope>NUCLEOTIDE SEQUENCE [LARGE SCALE GENOMIC DNA]</scope>
    <source>
        <strain evidence="3 4">BH030017</strain>
    </source>
</reference>
<evidence type="ECO:0000313" key="4">
    <source>
        <dbReference type="Proteomes" id="UP000253314"/>
    </source>
</evidence>
<organism evidence="3 4">
    <name type="scientific">Bacillus taeanensis</name>
    <dbReference type="NCBI Taxonomy" id="273032"/>
    <lineage>
        <taxon>Bacteria</taxon>
        <taxon>Bacillati</taxon>
        <taxon>Bacillota</taxon>
        <taxon>Bacilli</taxon>
        <taxon>Bacillales</taxon>
        <taxon>Bacillaceae</taxon>
        <taxon>Bacillus</taxon>
    </lineage>
</organism>
<feature type="chain" id="PRO_5016842428" description="Lipoprotein" evidence="2">
    <location>
        <begin position="24"/>
        <end position="223"/>
    </location>
</feature>
<dbReference type="InterPro" id="IPR036785">
    <property type="entry name" value="YkyA-like_sf"/>
</dbReference>
<dbReference type="Pfam" id="PF10368">
    <property type="entry name" value="YkyA"/>
    <property type="match status" value="1"/>
</dbReference>
<dbReference type="Gene3D" id="1.20.120.570">
    <property type="entry name" value="YkyA-like"/>
    <property type="match status" value="1"/>
</dbReference>
<evidence type="ECO:0008006" key="5">
    <source>
        <dbReference type="Google" id="ProtNLM"/>
    </source>
</evidence>
<dbReference type="RefSeq" id="WP_113805764.1">
    <property type="nucleotide sequence ID" value="NZ_QOCW01000007.1"/>
</dbReference>
<gene>
    <name evidence="3" type="ORF">DS031_09160</name>
</gene>
<feature type="coiled-coil region" evidence="1">
    <location>
        <begin position="37"/>
        <end position="96"/>
    </location>
</feature>
<dbReference type="InterPro" id="IPR019454">
    <property type="entry name" value="Lipoprot_YkyA-like"/>
</dbReference>
<dbReference type="OrthoDB" id="2576511at2"/>
<protein>
    <recommendedName>
        <fullName evidence="5">Lipoprotein</fullName>
    </recommendedName>
</protein>
<comment type="caution">
    <text evidence="3">The sequence shown here is derived from an EMBL/GenBank/DDBJ whole genome shotgun (WGS) entry which is preliminary data.</text>
</comment>